<evidence type="ECO:0000313" key="3">
    <source>
        <dbReference type="Proteomes" id="UP000031668"/>
    </source>
</evidence>
<name>A0A0C2MMS1_THEKT</name>
<dbReference type="EMBL" id="JWZT01003745">
    <property type="protein sequence ID" value="KII65635.1"/>
    <property type="molecule type" value="Genomic_DNA"/>
</dbReference>
<organism evidence="2 3">
    <name type="scientific">Thelohanellus kitauei</name>
    <name type="common">Myxosporean</name>
    <dbReference type="NCBI Taxonomy" id="669202"/>
    <lineage>
        <taxon>Eukaryota</taxon>
        <taxon>Metazoa</taxon>
        <taxon>Cnidaria</taxon>
        <taxon>Myxozoa</taxon>
        <taxon>Myxosporea</taxon>
        <taxon>Bivalvulida</taxon>
        <taxon>Platysporina</taxon>
        <taxon>Myxobolidae</taxon>
        <taxon>Thelohanellus</taxon>
    </lineage>
</organism>
<feature type="region of interest" description="Disordered" evidence="1">
    <location>
        <begin position="192"/>
        <end position="214"/>
    </location>
</feature>
<proteinExistence type="predicted"/>
<dbReference type="Proteomes" id="UP000031668">
    <property type="component" value="Unassembled WGS sequence"/>
</dbReference>
<gene>
    <name evidence="2" type="ORF">RF11_14263</name>
</gene>
<sequence>MFYFLYVFYDLPDLDKKFLNLYQKKNCKFQLPEVPELRNDFKGMNNFMFSKAYSDLLVRVLADWYGDSVSHSARIIENLLLTSMSLCLMLKVSITHNISHGLQKSIELIFGVRKDLGDISILVLLVHLKSKVDNAIFSSVVDYLMELSKIHPDILGELAGNPSHMKMKAKQCHDLALTIFQTERQETRMVNADGNKYPKRHHRSMYDLSESRKE</sequence>
<dbReference type="AlphaFoldDB" id="A0A0C2MMS1"/>
<comment type="caution">
    <text evidence="2">The sequence shown here is derived from an EMBL/GenBank/DDBJ whole genome shotgun (WGS) entry which is preliminary data.</text>
</comment>
<keyword evidence="3" id="KW-1185">Reference proteome</keyword>
<evidence type="ECO:0000313" key="2">
    <source>
        <dbReference type="EMBL" id="KII65635.1"/>
    </source>
</evidence>
<accession>A0A0C2MMS1</accession>
<evidence type="ECO:0000256" key="1">
    <source>
        <dbReference type="SAM" id="MobiDB-lite"/>
    </source>
</evidence>
<protein>
    <submittedName>
        <fullName evidence="2">Uncharacterized protein</fullName>
    </submittedName>
</protein>
<reference evidence="2 3" key="1">
    <citation type="journal article" date="2014" name="Genome Biol. Evol.">
        <title>The genome of the myxosporean Thelohanellus kitauei shows adaptations to nutrient acquisition within its fish host.</title>
        <authorList>
            <person name="Yang Y."/>
            <person name="Xiong J."/>
            <person name="Zhou Z."/>
            <person name="Huo F."/>
            <person name="Miao W."/>
            <person name="Ran C."/>
            <person name="Liu Y."/>
            <person name="Zhang J."/>
            <person name="Feng J."/>
            <person name="Wang M."/>
            <person name="Wang M."/>
            <person name="Wang L."/>
            <person name="Yao B."/>
        </authorList>
    </citation>
    <scope>NUCLEOTIDE SEQUENCE [LARGE SCALE GENOMIC DNA]</scope>
    <source>
        <strain evidence="2">Wuqing</strain>
    </source>
</reference>